<accession>A0ABS2Y1Z7</accession>
<keyword evidence="2" id="KW-0689">Ribosomal protein</keyword>
<feature type="compositionally biased region" description="Basic residues" evidence="4">
    <location>
        <begin position="96"/>
        <end position="110"/>
    </location>
</feature>
<proteinExistence type="inferred from homology"/>
<dbReference type="InterPro" id="IPR023574">
    <property type="entry name" value="Ribosomal_uL4_dom_sf"/>
</dbReference>
<feature type="non-terminal residue" evidence="5">
    <location>
        <position position="1"/>
    </location>
</feature>
<evidence type="ECO:0000313" key="6">
    <source>
        <dbReference type="Proteomes" id="UP001166093"/>
    </source>
</evidence>
<feature type="non-terminal residue" evidence="5">
    <location>
        <position position="123"/>
    </location>
</feature>
<comment type="similarity">
    <text evidence="1">Belongs to the universal ribosomal protein uL4 family.</text>
</comment>
<feature type="region of interest" description="Disordered" evidence="4">
    <location>
        <begin position="82"/>
        <end position="113"/>
    </location>
</feature>
<evidence type="ECO:0000313" key="5">
    <source>
        <dbReference type="EMBL" id="MBN3280174.1"/>
    </source>
</evidence>
<reference evidence="5" key="1">
    <citation type="journal article" date="2021" name="Cell">
        <title>Tracing the genetic footprints of vertebrate landing in non-teleost ray-finned fishes.</title>
        <authorList>
            <person name="Bi X."/>
            <person name="Wang K."/>
            <person name="Yang L."/>
            <person name="Pan H."/>
            <person name="Jiang H."/>
            <person name="Wei Q."/>
            <person name="Fang M."/>
            <person name="Yu H."/>
            <person name="Zhu C."/>
            <person name="Cai Y."/>
            <person name="He Y."/>
            <person name="Gan X."/>
            <person name="Zeng H."/>
            <person name="Yu D."/>
            <person name="Zhu Y."/>
            <person name="Jiang H."/>
            <person name="Qiu Q."/>
            <person name="Yang H."/>
            <person name="Zhang Y.E."/>
            <person name="Wang W."/>
            <person name="Zhu M."/>
            <person name="He S."/>
            <person name="Zhang G."/>
        </authorList>
    </citation>
    <scope>NUCLEOTIDE SEQUENCE</scope>
    <source>
        <strain evidence="5">Pddl_001</strain>
    </source>
</reference>
<dbReference type="InterPro" id="IPR045240">
    <property type="entry name" value="Ribosomal_uL4_euk/arch"/>
</dbReference>
<organism evidence="5 6">
    <name type="scientific">Polyodon spathula</name>
    <name type="common">North American paddlefish</name>
    <name type="synonym">Squalus spathula</name>
    <dbReference type="NCBI Taxonomy" id="7913"/>
    <lineage>
        <taxon>Eukaryota</taxon>
        <taxon>Metazoa</taxon>
        <taxon>Chordata</taxon>
        <taxon>Craniata</taxon>
        <taxon>Vertebrata</taxon>
        <taxon>Euteleostomi</taxon>
        <taxon>Actinopterygii</taxon>
        <taxon>Chondrostei</taxon>
        <taxon>Acipenseriformes</taxon>
        <taxon>Polyodontidae</taxon>
        <taxon>Polyodon</taxon>
    </lineage>
</organism>
<sequence>MVCAQPLISVYSKKGETSIKNVIMPAVFKAPIRPDIVNFIHTNICKNARQPYAVSELAEHQTSAEPWGTGRAVACIPHVRGDGTHRSGQGTSQHMRAGKGKMRNHHRIKHNGPCIYNLPMQST</sequence>
<protein>
    <submittedName>
        <fullName evidence="5">RL4B protein</fullName>
    </submittedName>
</protein>
<keyword evidence="6" id="KW-1185">Reference proteome</keyword>
<dbReference type="SUPFAM" id="SSF52166">
    <property type="entry name" value="Ribosomal protein L4"/>
    <property type="match status" value="1"/>
</dbReference>
<dbReference type="PANTHER" id="PTHR19431">
    <property type="entry name" value="60S RIBOSOMAL PROTEIN L4"/>
    <property type="match status" value="1"/>
</dbReference>
<evidence type="ECO:0000256" key="1">
    <source>
        <dbReference type="ARBA" id="ARBA00010528"/>
    </source>
</evidence>
<evidence type="ECO:0000256" key="3">
    <source>
        <dbReference type="ARBA" id="ARBA00023274"/>
    </source>
</evidence>
<dbReference type="Proteomes" id="UP001166093">
    <property type="component" value="Unassembled WGS sequence"/>
</dbReference>
<keyword evidence="3" id="KW-0687">Ribonucleoprotein</keyword>
<name>A0ABS2Y1Z7_POLSP</name>
<comment type="caution">
    <text evidence="5">The sequence shown here is derived from an EMBL/GenBank/DDBJ whole genome shotgun (WGS) entry which is preliminary data.</text>
</comment>
<gene>
    <name evidence="5" type="primary">Rpl4b_0</name>
    <name evidence="5" type="ORF">GTO93_0009672</name>
</gene>
<evidence type="ECO:0000256" key="4">
    <source>
        <dbReference type="SAM" id="MobiDB-lite"/>
    </source>
</evidence>
<dbReference type="EMBL" id="JAAWVQ010096409">
    <property type="protein sequence ID" value="MBN3280174.1"/>
    <property type="molecule type" value="Genomic_DNA"/>
</dbReference>
<evidence type="ECO:0000256" key="2">
    <source>
        <dbReference type="ARBA" id="ARBA00022980"/>
    </source>
</evidence>
<dbReference type="Gene3D" id="3.40.1370.10">
    <property type="match status" value="1"/>
</dbReference>